<dbReference type="Proteomes" id="UP001164539">
    <property type="component" value="Chromosome 5"/>
</dbReference>
<dbReference type="EMBL" id="CM051398">
    <property type="protein sequence ID" value="KAJ4718097.1"/>
    <property type="molecule type" value="Genomic_DNA"/>
</dbReference>
<gene>
    <name evidence="1" type="ORF">OWV82_009819</name>
</gene>
<keyword evidence="2" id="KW-1185">Reference proteome</keyword>
<reference evidence="1 2" key="1">
    <citation type="journal article" date="2023" name="Science">
        <title>Complex scaffold remodeling in plant triterpene biosynthesis.</title>
        <authorList>
            <person name="De La Pena R."/>
            <person name="Hodgson H."/>
            <person name="Liu J.C."/>
            <person name="Stephenson M.J."/>
            <person name="Martin A.C."/>
            <person name="Owen C."/>
            <person name="Harkess A."/>
            <person name="Leebens-Mack J."/>
            <person name="Jimenez L.E."/>
            <person name="Osbourn A."/>
            <person name="Sattely E.S."/>
        </authorList>
    </citation>
    <scope>NUCLEOTIDE SEQUENCE [LARGE SCALE GENOMIC DNA]</scope>
    <source>
        <strain evidence="2">cv. JPN11</strain>
        <tissue evidence="1">Leaf</tissue>
    </source>
</reference>
<organism evidence="1 2">
    <name type="scientific">Melia azedarach</name>
    <name type="common">Chinaberry tree</name>
    <dbReference type="NCBI Taxonomy" id="155640"/>
    <lineage>
        <taxon>Eukaryota</taxon>
        <taxon>Viridiplantae</taxon>
        <taxon>Streptophyta</taxon>
        <taxon>Embryophyta</taxon>
        <taxon>Tracheophyta</taxon>
        <taxon>Spermatophyta</taxon>
        <taxon>Magnoliopsida</taxon>
        <taxon>eudicotyledons</taxon>
        <taxon>Gunneridae</taxon>
        <taxon>Pentapetalae</taxon>
        <taxon>rosids</taxon>
        <taxon>malvids</taxon>
        <taxon>Sapindales</taxon>
        <taxon>Meliaceae</taxon>
        <taxon>Melia</taxon>
    </lineage>
</organism>
<name>A0ACC1Y4M8_MELAZ</name>
<accession>A0ACC1Y4M8</accession>
<protein>
    <submittedName>
        <fullName evidence="1">F-box/LRR-repeat protein</fullName>
    </submittedName>
</protein>
<comment type="caution">
    <text evidence="1">The sequence shown here is derived from an EMBL/GenBank/DDBJ whole genome shotgun (WGS) entry which is preliminary data.</text>
</comment>
<proteinExistence type="predicted"/>
<evidence type="ECO:0000313" key="2">
    <source>
        <dbReference type="Proteomes" id="UP001164539"/>
    </source>
</evidence>
<evidence type="ECO:0000313" key="1">
    <source>
        <dbReference type="EMBL" id="KAJ4718097.1"/>
    </source>
</evidence>
<sequence>MVKKRQKTDGVDRISELPLPIIHHIMSFLCPKQLAKTSVLSKRWNYLRTSFPILDFDQTYFVGSEREVDSETDEEIYDEAFFDGIVDFVKYVNGSLLRFCELKFRMQKFRIFISLIGLKGFSSILDGWIWLAVQNGVETLDIDIETDRDTIYDLPQTIFSAKSVTTLKIAGCKLEQTSGNISFYFLKSLTLDKVQLNEQMIQKLTSECPLLEKLNFYSCWGMKCLCISNLPKLKIMHIHVSYEDELERLKISIPSLEEFRLVFEDPRVNSCVIDVDECPLANDLELMGDIFRDREFHDFISKFPVLKKLSVEWCRYLEKITISSKRLKKLRISHCANLKVLDVDTPNLSFFTFMFNQIPVSSINAPCPWRVVLDHGDVDARWYLNMKEFLRPSNKICDLTLYAEPSKNTFGFDDFWKIAPALCCEVEHMTLHARRLPSNYGSLLDRALWICYPKYLTIESGGRNQKKFIKYVYDELMNEDLNCCNSQAIKCWRHYLKDFAVESSIIKDPDQQMGIDDLVDVLYTRPNETLHFALDWSPPAADSTGC</sequence>